<dbReference type="InterPro" id="IPR025876">
    <property type="entry name" value="TRAPPC11_C"/>
</dbReference>
<dbReference type="EMBL" id="MU154523">
    <property type="protein sequence ID" value="KAF9501335.1"/>
    <property type="molecule type" value="Genomic_DNA"/>
</dbReference>
<organism evidence="12 13">
    <name type="scientific">Pleurotus eryngii</name>
    <name type="common">Boletus of the steppes</name>
    <dbReference type="NCBI Taxonomy" id="5323"/>
    <lineage>
        <taxon>Eukaryota</taxon>
        <taxon>Fungi</taxon>
        <taxon>Dikarya</taxon>
        <taxon>Basidiomycota</taxon>
        <taxon>Agaricomycotina</taxon>
        <taxon>Agaricomycetes</taxon>
        <taxon>Agaricomycetidae</taxon>
        <taxon>Agaricales</taxon>
        <taxon>Pleurotineae</taxon>
        <taxon>Pleurotaceae</taxon>
        <taxon>Pleurotus</taxon>
    </lineage>
</organism>
<keyword evidence="13" id="KW-1185">Reference proteome</keyword>
<evidence type="ECO:0000313" key="12">
    <source>
        <dbReference type="EMBL" id="KAF9501335.1"/>
    </source>
</evidence>
<dbReference type="PANTHER" id="PTHR14374:SF0">
    <property type="entry name" value="TRAFFICKING PROTEIN PARTICLE COMPLEX SUBUNIT 11"/>
    <property type="match status" value="1"/>
</dbReference>
<evidence type="ECO:0000256" key="5">
    <source>
        <dbReference type="ARBA" id="ARBA00022448"/>
    </source>
</evidence>
<feature type="domain" description="Trafficking protein particle complex subunit 11" evidence="10">
    <location>
        <begin position="335"/>
        <end position="610"/>
    </location>
</feature>
<dbReference type="PANTHER" id="PTHR14374">
    <property type="entry name" value="FOIE GRAS"/>
    <property type="match status" value="1"/>
</dbReference>
<evidence type="ECO:0000259" key="11">
    <source>
        <dbReference type="Pfam" id="PF12742"/>
    </source>
</evidence>
<evidence type="ECO:0000259" key="9">
    <source>
        <dbReference type="Pfam" id="PF07919"/>
    </source>
</evidence>
<evidence type="ECO:0000256" key="1">
    <source>
        <dbReference type="ARBA" id="ARBA00001995"/>
    </source>
</evidence>
<feature type="domain" description="Gryzun putative trafficking through Golgi" evidence="9">
    <location>
        <begin position="650"/>
        <end position="939"/>
    </location>
</feature>
<keyword evidence="7" id="KW-0333">Golgi apparatus</keyword>
<keyword evidence="5" id="KW-0813">Transport</keyword>
<dbReference type="GO" id="GO:0005794">
    <property type="term" value="C:Golgi apparatus"/>
    <property type="evidence" value="ECO:0007669"/>
    <property type="project" value="UniProtKB-SubCell"/>
</dbReference>
<comment type="similarity">
    <text evidence="3">Belongs to the TRAPPC11 family.</text>
</comment>
<dbReference type="Pfam" id="PF07919">
    <property type="entry name" value="Gryzun"/>
    <property type="match status" value="1"/>
</dbReference>
<name>A0A9P6A718_PLEER</name>
<evidence type="ECO:0000256" key="4">
    <source>
        <dbReference type="ARBA" id="ARBA00021520"/>
    </source>
</evidence>
<feature type="domain" description="Trafficking protein particle complex subunit 11 C-terminal" evidence="11">
    <location>
        <begin position="1175"/>
        <end position="1223"/>
    </location>
</feature>
<dbReference type="InterPro" id="IPR012880">
    <property type="entry name" value="Gryzun"/>
</dbReference>
<protein>
    <recommendedName>
        <fullName evidence="4">Trafficking protein particle complex subunit 11</fullName>
    </recommendedName>
</protein>
<feature type="compositionally biased region" description="Basic and acidic residues" evidence="8">
    <location>
        <begin position="144"/>
        <end position="159"/>
    </location>
</feature>
<evidence type="ECO:0000256" key="7">
    <source>
        <dbReference type="ARBA" id="ARBA00023034"/>
    </source>
</evidence>
<evidence type="ECO:0000256" key="3">
    <source>
        <dbReference type="ARBA" id="ARBA00007051"/>
    </source>
</evidence>
<dbReference type="Pfam" id="PF11817">
    <property type="entry name" value="Foie-gras_1"/>
    <property type="match status" value="1"/>
</dbReference>
<reference evidence="12" key="1">
    <citation type="submission" date="2020-11" db="EMBL/GenBank/DDBJ databases">
        <authorList>
            <consortium name="DOE Joint Genome Institute"/>
            <person name="Ahrendt S."/>
            <person name="Riley R."/>
            <person name="Andreopoulos W."/>
            <person name="Labutti K."/>
            <person name="Pangilinan J."/>
            <person name="Ruiz-Duenas F.J."/>
            <person name="Barrasa J.M."/>
            <person name="Sanchez-Garcia M."/>
            <person name="Camarero S."/>
            <person name="Miyauchi S."/>
            <person name="Serrano A."/>
            <person name="Linde D."/>
            <person name="Babiker R."/>
            <person name="Drula E."/>
            <person name="Ayuso-Fernandez I."/>
            <person name="Pacheco R."/>
            <person name="Padilla G."/>
            <person name="Ferreira P."/>
            <person name="Barriuso J."/>
            <person name="Kellner H."/>
            <person name="Castanera R."/>
            <person name="Alfaro M."/>
            <person name="Ramirez L."/>
            <person name="Pisabarro A.G."/>
            <person name="Kuo A."/>
            <person name="Tritt A."/>
            <person name="Lipzen A."/>
            <person name="He G."/>
            <person name="Yan M."/>
            <person name="Ng V."/>
            <person name="Cullen D."/>
            <person name="Martin F."/>
            <person name="Rosso M.-N."/>
            <person name="Henrissat B."/>
            <person name="Hibbett D."/>
            <person name="Martinez A.T."/>
            <person name="Grigoriev I.V."/>
        </authorList>
    </citation>
    <scope>NUCLEOTIDE SEQUENCE</scope>
    <source>
        <strain evidence="12">ATCC 90797</strain>
    </source>
</reference>
<sequence>MNSYPPELLAQLAPVMFATGLDASNAFPQDPFSVLASRLREALLTQRKVAVWQPEKTKTFQVIVVDKEARFPPRKTVPLEDPQYSAAHSPLSPLTPTSPLHPDGLIAPIWVRKHTTMIPSVFVMFLRLYESPVPNPKSPLDAPDFDREREREQEERRRDAELSAEVALRKKATNERGIKLTVVLMATRRMLDDPALDHRLTYIRRQSGLDSRAALFVLSPVSPAELGDFITSLQQALYEPALEYYTTHSKRVRRKRNRHSHTVSSYPNPVSPIGNINLPRPLRSEGWTVRYEYKMACFAEFRGEDEVALKHYQDAYDMLVIMFGSTVILPPRTKRWAEAKVLSDCINIKITKLYLYNNEHALALSHHTTHMRKFGDFSRGWGIGEETFEYWSWMARQHRVLAELLEQGTQTTLVIPVHKPAPPPSTAGLAASQLPSSVTTIRGVEYDALRSLGLNPSHALQHPGFYYYMAAKCTELRRDKFQTALEAELNQQLTATPGFTNEKKVDHYVIILELYTKSYELFKKYATSASTPKAQSQGRLTLWIAYRIAQTYYDSGKFDMAVRFFERIARTYRREKWGSMLRPLLSTWYSCAQRLEDVELSVKLLVEMMGYDVADSEEPTTLQEDLVAILRSSVPSTEDQALVVDLPESQPMFDTQMVFWLPEVKVDESAAFQLSLTAPSNVDISELPVSSLTIHFSGSINPVVIKHDGGVEEGTLAENIARIDIGTITNQELDSSSETDETVLSGHLRWGKGSTLTIAGSILSSSPGTYRVTKLVLELQEGSWSIEVPFEPKVSRPSSHEAPQWLCSIQPLKYIQIQRVECSSVVVKYRPHNVVMTLSHQAPAYLDESYPISIEVTNSDDKALDIVMDVLLQPAEIDDASVYILIFSSNLILSQSLSTVSSISVDGEQSSGLIRNVRFGTLSPGVSAVKVLHIVSTGAPGDRMVDVSIQSKPPAKHWRDESDAEGDSRLVDLSEMLQTMAIRTVAPFKYSYGISYRHSIAGPAGLADLRTFESDHWDSSSGGEAVVCLNVEFIGPWPLTIESLDLVRKNNVRARILGAFDDANTFRGEYMPGDEISDTCEVSMMIPKEVEHELESIDGPGEYTIRWHRSRSTQDIVAQPTSTTIIPLPFLRPPREELVALMSAPPMGQLHAPVPVTLCIRNNHPTRSANIFVQLEPDPSDGFVVAGARSARLPILMPGSEEKITWKLIPLECGYVKIPRIKVTDRRKAIASAQGIGGPNAEIETEGEIIKIINVALDRRGEQGVEEPQARASRGADPARDGIATIFVLPCT</sequence>
<dbReference type="GO" id="GO:0016192">
    <property type="term" value="P:vesicle-mediated transport"/>
    <property type="evidence" value="ECO:0007669"/>
    <property type="project" value="UniProtKB-KW"/>
</dbReference>
<dbReference type="OrthoDB" id="6278596at2759"/>
<comment type="function">
    <text evidence="1">Involved in endoplasmic reticulum to Golgi apparatus trafficking at a very early stage.</text>
</comment>
<dbReference type="Proteomes" id="UP000807025">
    <property type="component" value="Unassembled WGS sequence"/>
</dbReference>
<proteinExistence type="inferred from homology"/>
<feature type="region of interest" description="Disordered" evidence="8">
    <location>
        <begin position="136"/>
        <end position="159"/>
    </location>
</feature>
<dbReference type="Pfam" id="PF12742">
    <property type="entry name" value="Gryzun-like"/>
    <property type="match status" value="1"/>
</dbReference>
<evidence type="ECO:0000313" key="13">
    <source>
        <dbReference type="Proteomes" id="UP000807025"/>
    </source>
</evidence>
<evidence type="ECO:0000256" key="6">
    <source>
        <dbReference type="ARBA" id="ARBA00022892"/>
    </source>
</evidence>
<comment type="subcellular location">
    <subcellularLocation>
        <location evidence="2">Golgi apparatus</location>
        <location evidence="2">cis-Golgi network</location>
    </subcellularLocation>
</comment>
<accession>A0A9P6A718</accession>
<evidence type="ECO:0000259" key="10">
    <source>
        <dbReference type="Pfam" id="PF11817"/>
    </source>
</evidence>
<evidence type="ECO:0000256" key="2">
    <source>
        <dbReference type="ARBA" id="ARBA00004222"/>
    </source>
</evidence>
<gene>
    <name evidence="12" type="ORF">BDN71DRAFT_1585072</name>
</gene>
<evidence type="ECO:0000256" key="8">
    <source>
        <dbReference type="SAM" id="MobiDB-lite"/>
    </source>
</evidence>
<keyword evidence="6" id="KW-0931">ER-Golgi transport</keyword>
<comment type="caution">
    <text evidence="12">The sequence shown here is derived from an EMBL/GenBank/DDBJ whole genome shotgun (WGS) entry which is preliminary data.</text>
</comment>
<dbReference type="InterPro" id="IPR021773">
    <property type="entry name" value="TPC11"/>
</dbReference>